<name>G7GL45_9ACTN</name>
<evidence type="ECO:0000313" key="2">
    <source>
        <dbReference type="Proteomes" id="UP000006023"/>
    </source>
</evidence>
<protein>
    <recommendedName>
        <fullName evidence="3">Ribbon-helix-helix protein CopG domain-containing protein</fullName>
    </recommendedName>
</protein>
<organism evidence="1 2">
    <name type="scientific">Gordonia amarae NBRC 15530</name>
    <dbReference type="NCBI Taxonomy" id="1075090"/>
    <lineage>
        <taxon>Bacteria</taxon>
        <taxon>Bacillati</taxon>
        <taxon>Actinomycetota</taxon>
        <taxon>Actinomycetes</taxon>
        <taxon>Mycobacteriales</taxon>
        <taxon>Gordoniaceae</taxon>
        <taxon>Gordonia</taxon>
    </lineage>
</organism>
<dbReference type="InterPro" id="IPR013321">
    <property type="entry name" value="Arc_rbn_hlx_hlx"/>
</dbReference>
<dbReference type="eggNOG" id="ENOG5033C13">
    <property type="taxonomic scope" value="Bacteria"/>
</dbReference>
<dbReference type="GO" id="GO:0006355">
    <property type="term" value="P:regulation of DNA-templated transcription"/>
    <property type="evidence" value="ECO:0007669"/>
    <property type="project" value="InterPro"/>
</dbReference>
<reference evidence="1 2" key="1">
    <citation type="submission" date="2011-11" db="EMBL/GenBank/DDBJ databases">
        <title>Whole genome shotgun sequence of Gordonia amarae NBRC 15530.</title>
        <authorList>
            <person name="Takarada H."/>
            <person name="Hosoyama A."/>
            <person name="Tsuchikane K."/>
            <person name="Katsumata H."/>
            <person name="Yamazaki S."/>
            <person name="Fujita N."/>
        </authorList>
    </citation>
    <scope>NUCLEOTIDE SEQUENCE [LARGE SCALE GENOMIC DNA]</scope>
    <source>
        <strain evidence="1 2">NBRC 15530</strain>
    </source>
</reference>
<dbReference type="Proteomes" id="UP000006023">
    <property type="component" value="Unassembled WGS sequence"/>
</dbReference>
<sequence>MEVVVVTNVLIRGISEAAVERIDAEASALGLSRNEYLRRKLEGTAMVPTDVSVTAGDWQRSAETFADLADPDVMDAAWR</sequence>
<evidence type="ECO:0008006" key="3">
    <source>
        <dbReference type="Google" id="ProtNLM"/>
    </source>
</evidence>
<proteinExistence type="predicted"/>
<comment type="caution">
    <text evidence="1">The sequence shown here is derived from an EMBL/GenBank/DDBJ whole genome shotgun (WGS) entry which is preliminary data.</text>
</comment>
<dbReference type="Gene3D" id="1.10.1220.10">
    <property type="entry name" value="Met repressor-like"/>
    <property type="match status" value="1"/>
</dbReference>
<dbReference type="STRING" id="1075090.GOAMR_19_00070"/>
<dbReference type="EMBL" id="BAED01000019">
    <property type="protein sequence ID" value="GAB04320.1"/>
    <property type="molecule type" value="Genomic_DNA"/>
</dbReference>
<accession>G7GL45</accession>
<keyword evidence="2" id="KW-1185">Reference proteome</keyword>
<gene>
    <name evidence="1" type="ORF">GOAMR_19_00070</name>
</gene>
<evidence type="ECO:0000313" key="1">
    <source>
        <dbReference type="EMBL" id="GAB04320.1"/>
    </source>
</evidence>
<dbReference type="AlphaFoldDB" id="G7GL45"/>